<dbReference type="EMBL" id="WXKQ01000001">
    <property type="protein sequence ID" value="NAG17423.1"/>
    <property type="molecule type" value="Genomic_DNA"/>
</dbReference>
<dbReference type="Proteomes" id="UP000475070">
    <property type="component" value="Unassembled WGS sequence"/>
</dbReference>
<sequence>MITGVDYVFYSNKKPFDIEEDFVSLLKMKWRECIIDEFERTDSRLDLFFAKDKEMYSLFDEIGYSLNDHGEGCFMLVSSMLNRLESKIKVLDVIYPENKRNTEQYDSIIMLRDIWEYTLVLPSEIAESDFSRDIYTYLENVLR</sequence>
<evidence type="ECO:0000313" key="1">
    <source>
        <dbReference type="EMBL" id="NAG17423.1"/>
    </source>
</evidence>
<name>A0A0C2EE87_ECOLX</name>
<proteinExistence type="predicted"/>
<dbReference type="AlphaFoldDB" id="A0A0C2EE87"/>
<gene>
    <name evidence="1" type="ORF">GUC01_00020</name>
</gene>
<dbReference type="RefSeq" id="WP_001401850.1">
    <property type="nucleotide sequence ID" value="NZ_AP024518.1"/>
</dbReference>
<evidence type="ECO:0000313" key="2">
    <source>
        <dbReference type="Proteomes" id="UP000475070"/>
    </source>
</evidence>
<organism evidence="1 2">
    <name type="scientific">Escherichia coli</name>
    <dbReference type="NCBI Taxonomy" id="562"/>
    <lineage>
        <taxon>Bacteria</taxon>
        <taxon>Pseudomonadati</taxon>
        <taxon>Pseudomonadota</taxon>
        <taxon>Gammaproteobacteria</taxon>
        <taxon>Enterobacterales</taxon>
        <taxon>Enterobacteriaceae</taxon>
        <taxon>Escherichia</taxon>
    </lineage>
</organism>
<protein>
    <submittedName>
        <fullName evidence="1">Uncharacterized protein</fullName>
    </submittedName>
</protein>
<reference evidence="1 2" key="1">
    <citation type="journal article" date="2019" name="Nat. Med.">
        <title>A library of human gut bacterial isolates paired with longitudinal multiomics data enables mechanistic microbiome research.</title>
        <authorList>
            <person name="Poyet M."/>
            <person name="Groussin M."/>
            <person name="Gibbons S.M."/>
            <person name="Avila-Pacheco J."/>
            <person name="Jiang X."/>
            <person name="Kearney S.M."/>
            <person name="Perrotta A.R."/>
            <person name="Berdy B."/>
            <person name="Zhao S."/>
            <person name="Lieberman T.D."/>
            <person name="Swanson P.K."/>
            <person name="Smith M."/>
            <person name="Roesemann S."/>
            <person name="Alexander J.E."/>
            <person name="Rich S.A."/>
            <person name="Livny J."/>
            <person name="Vlamakis H."/>
            <person name="Clish C."/>
            <person name="Bullock K."/>
            <person name="Deik A."/>
            <person name="Scott J."/>
            <person name="Pierce K.A."/>
            <person name="Xavier R.J."/>
            <person name="Alm E.J."/>
        </authorList>
    </citation>
    <scope>NUCLEOTIDE SEQUENCE [LARGE SCALE GENOMIC DNA]</scope>
    <source>
        <strain evidence="1 2">BIOML-A112</strain>
    </source>
</reference>
<comment type="caution">
    <text evidence="1">The sequence shown here is derived from an EMBL/GenBank/DDBJ whole genome shotgun (WGS) entry which is preliminary data.</text>
</comment>
<accession>A0A0C2EE87</accession>